<comment type="caution">
    <text evidence="2">The sequence shown here is derived from an EMBL/GenBank/DDBJ whole genome shotgun (WGS) entry which is preliminary data.</text>
</comment>
<sequence>MIATRLLRRPRVVIVGFGDVATRTTPLLTPRYRIVAMRRHAAPIAPVARRGTGPGDAATPSEGASPRHMPLPALASSTAHDALTRVSYVAGDLDARRSLRRAAALAASAFGVLYFAPPAPDGEADARTARWITAVASVVAARRAQGPHRRRFGGIVPDTPAPAAYRRGDRTLRAVYASTSGVYGDCGGALVPETRVVSPSNARAVRRVDAERKWRETSGLRRISNGASLRHRVAILRIPGIYAADRLPEGRLRDRMPALRESDDVYTNHIHADDLATIAVRALTHGRPQRLYHASDDSRLRMGDYFDKVADALRLPRAPRLPRDEAVKALSPTMWSFMRESRQLDNRRLHRELGVRLRYPDVDALLVTLAAST</sequence>
<dbReference type="OrthoDB" id="9808276at2"/>
<feature type="region of interest" description="Disordered" evidence="1">
    <location>
        <begin position="46"/>
        <end position="67"/>
    </location>
</feature>
<dbReference type="RefSeq" id="WP_046153412.1">
    <property type="nucleotide sequence ID" value="NZ_CADFGU010000006.1"/>
</dbReference>
<evidence type="ECO:0000313" key="2">
    <source>
        <dbReference type="EMBL" id="KKB62558.1"/>
    </source>
</evidence>
<name>A0A0F5JXL1_9BURK</name>
<reference evidence="2 3" key="1">
    <citation type="submission" date="2015-03" db="EMBL/GenBank/DDBJ databases">
        <title>Draft Genome Sequence of Burkholderia andropogonis type strain ICMP2807, isolated from Sorghum bicolor.</title>
        <authorList>
            <person name="Lopes-Santos L."/>
            <person name="Castro D.B."/>
            <person name="Ottoboni L.M."/>
            <person name="Park D."/>
            <person name="Weirc B.S."/>
            <person name="Destefano S.A."/>
        </authorList>
    </citation>
    <scope>NUCLEOTIDE SEQUENCE [LARGE SCALE GENOMIC DNA]</scope>
    <source>
        <strain evidence="2 3">ICMP2807</strain>
    </source>
</reference>
<dbReference type="InterPro" id="IPR051783">
    <property type="entry name" value="NAD(P)-dependent_oxidoreduct"/>
</dbReference>
<dbReference type="GO" id="GO:0004029">
    <property type="term" value="F:aldehyde dehydrogenase (NAD+) activity"/>
    <property type="evidence" value="ECO:0007669"/>
    <property type="project" value="TreeGrafter"/>
</dbReference>
<evidence type="ECO:0000256" key="1">
    <source>
        <dbReference type="SAM" id="MobiDB-lite"/>
    </source>
</evidence>
<evidence type="ECO:0000313" key="3">
    <source>
        <dbReference type="Proteomes" id="UP000033618"/>
    </source>
</evidence>
<dbReference type="Gene3D" id="3.40.50.720">
    <property type="entry name" value="NAD(P)-binding Rossmann-like Domain"/>
    <property type="match status" value="1"/>
</dbReference>
<dbReference type="PATRIC" id="fig|28092.6.peg.3883"/>
<protein>
    <recommendedName>
        <fullName evidence="4">NAD-dependent dehydratase</fullName>
    </recommendedName>
</protein>
<dbReference type="STRING" id="28092.WM40_16505"/>
<keyword evidence="3" id="KW-1185">Reference proteome</keyword>
<dbReference type="Proteomes" id="UP000033618">
    <property type="component" value="Unassembled WGS sequence"/>
</dbReference>
<accession>A0A0F5JXL1</accession>
<dbReference type="PANTHER" id="PTHR48079:SF6">
    <property type="entry name" value="NAD(P)-BINDING DOMAIN-CONTAINING PROTEIN-RELATED"/>
    <property type="match status" value="1"/>
</dbReference>
<evidence type="ECO:0008006" key="4">
    <source>
        <dbReference type="Google" id="ProtNLM"/>
    </source>
</evidence>
<dbReference type="AlphaFoldDB" id="A0A0F5JXL1"/>
<dbReference type="PANTHER" id="PTHR48079">
    <property type="entry name" value="PROTEIN YEEZ"/>
    <property type="match status" value="1"/>
</dbReference>
<dbReference type="InterPro" id="IPR036291">
    <property type="entry name" value="NAD(P)-bd_dom_sf"/>
</dbReference>
<organism evidence="2 3">
    <name type="scientific">Robbsia andropogonis</name>
    <dbReference type="NCBI Taxonomy" id="28092"/>
    <lineage>
        <taxon>Bacteria</taxon>
        <taxon>Pseudomonadati</taxon>
        <taxon>Pseudomonadota</taxon>
        <taxon>Betaproteobacteria</taxon>
        <taxon>Burkholderiales</taxon>
        <taxon>Burkholderiaceae</taxon>
        <taxon>Robbsia</taxon>
    </lineage>
</organism>
<gene>
    <name evidence="2" type="ORF">WM40_16505</name>
</gene>
<dbReference type="EMBL" id="LAQU01000018">
    <property type="protein sequence ID" value="KKB62558.1"/>
    <property type="molecule type" value="Genomic_DNA"/>
</dbReference>
<dbReference type="GO" id="GO:0005737">
    <property type="term" value="C:cytoplasm"/>
    <property type="evidence" value="ECO:0007669"/>
    <property type="project" value="TreeGrafter"/>
</dbReference>
<dbReference type="SUPFAM" id="SSF51735">
    <property type="entry name" value="NAD(P)-binding Rossmann-fold domains"/>
    <property type="match status" value="1"/>
</dbReference>
<proteinExistence type="predicted"/>